<dbReference type="GO" id="GO:0051304">
    <property type="term" value="P:chromosome separation"/>
    <property type="evidence" value="ECO:0007669"/>
    <property type="project" value="InterPro"/>
</dbReference>
<dbReference type="SUPFAM" id="SSF46785">
    <property type="entry name" value="Winged helix' DNA-binding domain"/>
    <property type="match status" value="2"/>
</dbReference>
<evidence type="ECO:0000256" key="3">
    <source>
        <dbReference type="ARBA" id="ARBA00022829"/>
    </source>
</evidence>
<protein>
    <submittedName>
        <fullName evidence="6">Segregation and condensation protein B</fullName>
    </submittedName>
</protein>
<reference evidence="6 7" key="1">
    <citation type="journal article" date="2010" name="Proc. Natl. Acad. Sci. U.S.A.">
        <title>Enigmatic, ultrasmall, uncultivated Archaea.</title>
        <authorList>
            <person name="Baker B.J."/>
            <person name="Comolli L.R."/>
            <person name="Dick G.J."/>
            <person name="Hauser L.J."/>
            <person name="Hyatt D."/>
            <person name="Dill B.D."/>
            <person name="Land M.L."/>
            <person name="Verberkmoes N.C."/>
            <person name="Hettich R.L."/>
            <person name="Banfield J.F."/>
        </authorList>
    </citation>
    <scope>NUCLEOTIDE SEQUENCE [LARGE SCALE GENOMIC DNA]</scope>
</reference>
<keyword evidence="2" id="KW-0132">Cell division</keyword>
<dbReference type="InterPro" id="IPR036388">
    <property type="entry name" value="WH-like_DNA-bd_sf"/>
</dbReference>
<dbReference type="Proteomes" id="UP000009376">
    <property type="component" value="Unassembled WGS sequence"/>
</dbReference>
<dbReference type="InterPro" id="IPR005234">
    <property type="entry name" value="ScpB_csome_segregation"/>
</dbReference>
<dbReference type="AlphaFoldDB" id="D6GVZ4"/>
<gene>
    <name evidence="6" type="ORF">BJBARM5_0665</name>
    <name evidence="5" type="ORF">BJBARM5_0942</name>
</gene>
<evidence type="ECO:0000256" key="2">
    <source>
        <dbReference type="ARBA" id="ARBA00022618"/>
    </source>
</evidence>
<dbReference type="Gene3D" id="1.10.10.10">
    <property type="entry name" value="Winged helix-like DNA-binding domain superfamily/Winged helix DNA-binding domain"/>
    <property type="match status" value="2"/>
</dbReference>
<organism evidence="6 7">
    <name type="scientific">Candidatus Parvarchaeum acidophilus ARMAN-5</name>
    <dbReference type="NCBI Taxonomy" id="662762"/>
    <lineage>
        <taxon>Archaea</taxon>
        <taxon>Candidatus Parvarchaeota</taxon>
        <taxon>Candidatus Parvarchaeum</taxon>
    </lineage>
</organism>
<proteinExistence type="predicted"/>
<dbReference type="Pfam" id="PF04079">
    <property type="entry name" value="SMC_ScpB"/>
    <property type="match status" value="1"/>
</dbReference>
<name>D6GVZ4_PARA5</name>
<evidence type="ECO:0000313" key="6">
    <source>
        <dbReference type="EMBL" id="EFD92613.1"/>
    </source>
</evidence>
<evidence type="ECO:0000256" key="1">
    <source>
        <dbReference type="ARBA" id="ARBA00022490"/>
    </source>
</evidence>
<sequence>MTKITEYIEALIFSFGDGITLEELSKRTKVDPLIVKKAVASLNKSYEERKAAFYILTEGNLYRMRLRSDLLFLVNDTLKTDMSKGILMTLSLIVLNGKISQAELVKRRGSISYQHIKELQSRGLVSTSKENGAKVVKVTPLFYDYFDVDKQEFKDIKDTIKEEVTKEDNTIEYKGN</sequence>
<dbReference type="EMBL" id="GG745559">
    <property type="protein sequence ID" value="EFD92613.1"/>
    <property type="molecule type" value="Genomic_DNA"/>
</dbReference>
<dbReference type="PANTHER" id="PTHR34298:SF2">
    <property type="entry name" value="SEGREGATION AND CONDENSATION PROTEIN B"/>
    <property type="match status" value="1"/>
</dbReference>
<evidence type="ECO:0000313" key="7">
    <source>
        <dbReference type="Proteomes" id="UP000009376"/>
    </source>
</evidence>
<dbReference type="GO" id="GO:0051301">
    <property type="term" value="P:cell division"/>
    <property type="evidence" value="ECO:0007669"/>
    <property type="project" value="UniProtKB-KW"/>
</dbReference>
<evidence type="ECO:0000256" key="4">
    <source>
        <dbReference type="ARBA" id="ARBA00023306"/>
    </source>
</evidence>
<evidence type="ECO:0000313" key="5">
    <source>
        <dbReference type="EMBL" id="EFD92334.1"/>
    </source>
</evidence>
<keyword evidence="1" id="KW-0963">Cytoplasm</keyword>
<keyword evidence="4" id="KW-0131">Cell cycle</keyword>
<accession>D6GVZ4</accession>
<keyword evidence="3" id="KW-0159">Chromosome partition</keyword>
<dbReference type="PANTHER" id="PTHR34298">
    <property type="entry name" value="SEGREGATION AND CONDENSATION PROTEIN B"/>
    <property type="match status" value="1"/>
</dbReference>
<dbReference type="InterPro" id="IPR036390">
    <property type="entry name" value="WH_DNA-bd_sf"/>
</dbReference>
<dbReference type="EMBL" id="GG745607">
    <property type="protein sequence ID" value="EFD92334.1"/>
    <property type="molecule type" value="Genomic_DNA"/>
</dbReference>